<comment type="caution">
    <text evidence="1">The sequence shown here is derived from an EMBL/GenBank/DDBJ whole genome shotgun (WGS) entry which is preliminary data.</text>
</comment>
<sequence length="120" mass="13715">MSTKHYPFYEPAELLDHAMLSLHDLARHCSTSPQWVIEHVQTGVISYESADGTATAQVTTEITSENTAEQWRFSSQTLVRARRIAQLEHSFDADPQLAALTTDLIEEVHQLRRKLQNLQR</sequence>
<evidence type="ECO:0000313" key="1">
    <source>
        <dbReference type="EMBL" id="RGE43665.1"/>
    </source>
</evidence>
<accession>A0A373FJJ4</accession>
<dbReference type="AlphaFoldDB" id="A0A373FJJ4"/>
<dbReference type="EMBL" id="QURR01000018">
    <property type="protein sequence ID" value="RGE43665.1"/>
    <property type="molecule type" value="Genomic_DNA"/>
</dbReference>
<proteinExistence type="predicted"/>
<dbReference type="OrthoDB" id="9799091at2"/>
<dbReference type="Pfam" id="PF13591">
    <property type="entry name" value="MerR_2"/>
    <property type="match status" value="1"/>
</dbReference>
<organism evidence="1 2">
    <name type="scientific">Comamonas testosteroni</name>
    <name type="common">Pseudomonas testosteroni</name>
    <dbReference type="NCBI Taxonomy" id="285"/>
    <lineage>
        <taxon>Bacteria</taxon>
        <taxon>Pseudomonadati</taxon>
        <taxon>Pseudomonadota</taxon>
        <taxon>Betaproteobacteria</taxon>
        <taxon>Burkholderiales</taxon>
        <taxon>Comamonadaceae</taxon>
        <taxon>Comamonas</taxon>
    </lineage>
</organism>
<gene>
    <name evidence="1" type="ORF">DZC30_14630</name>
</gene>
<dbReference type="Gene3D" id="1.10.1660.10">
    <property type="match status" value="1"/>
</dbReference>
<reference evidence="1 2" key="1">
    <citation type="submission" date="2018-08" db="EMBL/GenBank/DDBJ databases">
        <title>Comamonas testosteroni strain SWCO2.</title>
        <authorList>
            <person name="Jiang N."/>
            <person name="Zhang X.Z."/>
        </authorList>
    </citation>
    <scope>NUCLEOTIDE SEQUENCE [LARGE SCALE GENOMIC DNA]</scope>
    <source>
        <strain evidence="1 2">SWCO2</strain>
    </source>
</reference>
<dbReference type="Proteomes" id="UP000261948">
    <property type="component" value="Unassembled WGS sequence"/>
</dbReference>
<evidence type="ECO:0000313" key="2">
    <source>
        <dbReference type="Proteomes" id="UP000261948"/>
    </source>
</evidence>
<keyword evidence="2" id="KW-1185">Reference proteome</keyword>
<protein>
    <submittedName>
        <fullName evidence="1">MerR family transcriptional regulator</fullName>
    </submittedName>
</protein>
<name>A0A373FJJ4_COMTE</name>